<comment type="caution">
    <text evidence="1">The sequence shown here is derived from an EMBL/GenBank/DDBJ whole genome shotgun (WGS) entry which is preliminary data.</text>
</comment>
<dbReference type="EMBL" id="JAENIJ010000104">
    <property type="protein sequence ID" value="MBK1884779.1"/>
    <property type="molecule type" value="Genomic_DNA"/>
</dbReference>
<dbReference type="RefSeq" id="WP_200274284.1">
    <property type="nucleotide sequence ID" value="NZ_JAENIJ010000104.1"/>
</dbReference>
<gene>
    <name evidence="1" type="ORF">JIN85_20385</name>
</gene>
<organism evidence="1 2">
    <name type="scientific">Luteolibacter pohnpeiensis</name>
    <dbReference type="NCBI Taxonomy" id="454153"/>
    <lineage>
        <taxon>Bacteria</taxon>
        <taxon>Pseudomonadati</taxon>
        <taxon>Verrucomicrobiota</taxon>
        <taxon>Verrucomicrobiia</taxon>
        <taxon>Verrucomicrobiales</taxon>
        <taxon>Verrucomicrobiaceae</taxon>
        <taxon>Luteolibacter</taxon>
    </lineage>
</organism>
<keyword evidence="2" id="KW-1185">Reference proteome</keyword>
<dbReference type="Proteomes" id="UP000603141">
    <property type="component" value="Unassembled WGS sequence"/>
</dbReference>
<protein>
    <submittedName>
        <fullName evidence="1">Uncharacterized protein</fullName>
    </submittedName>
</protein>
<dbReference type="AlphaFoldDB" id="A0A934VYR3"/>
<evidence type="ECO:0000313" key="1">
    <source>
        <dbReference type="EMBL" id="MBK1884779.1"/>
    </source>
</evidence>
<accession>A0A934VYR3</accession>
<reference evidence="1" key="1">
    <citation type="submission" date="2021-01" db="EMBL/GenBank/DDBJ databases">
        <title>Modified the classification status of verrucomicrobia.</title>
        <authorList>
            <person name="Feng X."/>
        </authorList>
    </citation>
    <scope>NUCLEOTIDE SEQUENCE</scope>
    <source>
        <strain evidence="1">KCTC 22041</strain>
    </source>
</reference>
<evidence type="ECO:0000313" key="2">
    <source>
        <dbReference type="Proteomes" id="UP000603141"/>
    </source>
</evidence>
<name>A0A934VYR3_9BACT</name>
<sequence>MNSKLLVVALLLSVSALVASLISQLKMKSEIRKEIAKHEAEEVQRILPYINESREAFGYSEISPQNYSDAAIGYLEGLSKLFGDE</sequence>
<proteinExistence type="predicted"/>